<keyword evidence="5" id="KW-0597">Phosphoprotein</keyword>
<dbReference type="Gene3D" id="3.30.200.20">
    <property type="entry name" value="Phosphorylase Kinase, domain 1"/>
    <property type="match status" value="1"/>
</dbReference>
<keyword evidence="9 13" id="KW-0067">ATP-binding</keyword>
<evidence type="ECO:0000256" key="1">
    <source>
        <dbReference type="ARBA" id="ARBA00004496"/>
    </source>
</evidence>
<comment type="similarity">
    <text evidence="14">Belongs to the protein kinase superfamily.</text>
</comment>
<evidence type="ECO:0000256" key="11">
    <source>
        <dbReference type="ARBA" id="ARBA00048679"/>
    </source>
</evidence>
<keyword evidence="4 14" id="KW-0723">Serine/threonine-protein kinase</keyword>
<comment type="catalytic activity">
    <reaction evidence="11">
        <text>L-seryl-[protein] + ATP = O-phospho-L-seryl-[protein] + ADP + H(+)</text>
        <dbReference type="Rhea" id="RHEA:17989"/>
        <dbReference type="Rhea" id="RHEA-COMP:9863"/>
        <dbReference type="Rhea" id="RHEA-COMP:11604"/>
        <dbReference type="ChEBI" id="CHEBI:15378"/>
        <dbReference type="ChEBI" id="CHEBI:29999"/>
        <dbReference type="ChEBI" id="CHEBI:30616"/>
        <dbReference type="ChEBI" id="CHEBI:83421"/>
        <dbReference type="ChEBI" id="CHEBI:456216"/>
        <dbReference type="EC" id="2.7.11.1"/>
    </reaction>
</comment>
<evidence type="ECO:0000256" key="3">
    <source>
        <dbReference type="ARBA" id="ARBA00022490"/>
    </source>
</evidence>
<evidence type="ECO:0000256" key="13">
    <source>
        <dbReference type="PROSITE-ProRule" id="PRU10141"/>
    </source>
</evidence>
<sequence>MADQGDDIVPQPHTLQAENEDRCEVVIEGRKVKRVLKPSASALDLRCFELEREKDDVSSPRGVIETCIKGVNDGSSFQNENTCSRADLANSHAQSRWQKISKVLKKNSAKKLPSFAPLTFRRLSTRKNFSVREDVDPNYVPLKSSWKNFTLLSLLKATEDFSEENLIGRGGYAEVYRGTLPDGQLVAVKRLSKGTQDEQAVSFLSEVGIIAHLDHRNTAKMVGYGVEGGTFIVLELSSLGSLSSLLHGSKEKLNWEVRYKIILGIADGLIYLHENCQRRIIHRDIKADNILLTEGFEPQICDFGLAKWLPKQLSHHIVSKSEGTFGYFAPEYFMHGIVDEKTDVFSFGVLLLELITGRPAIDESGKSVVLWAKPLIEGKEVKELVDPSLDDNYNSDEMDRAVLTASLCVESDPALRPRMSQALTLLEENANSPVCPREHQKRHLQRTYSEERLDAEEYNSTKYLRDLTHLKQIALGA</sequence>
<comment type="subcellular location">
    <subcellularLocation>
        <location evidence="1">Cytoplasm</location>
    </subcellularLocation>
</comment>
<dbReference type="InterPro" id="IPR008271">
    <property type="entry name" value="Ser/Thr_kinase_AS"/>
</dbReference>
<dbReference type="AlphaFoldDB" id="A0AAV3S2N2"/>
<name>A0AAV3S2N2_LITER</name>
<dbReference type="EC" id="2.7.11.1" evidence="2"/>
<evidence type="ECO:0000256" key="14">
    <source>
        <dbReference type="RuleBase" id="RU000304"/>
    </source>
</evidence>
<keyword evidence="8" id="KW-0418">Kinase</keyword>
<evidence type="ECO:0000256" key="10">
    <source>
        <dbReference type="ARBA" id="ARBA00047899"/>
    </source>
</evidence>
<evidence type="ECO:0000256" key="5">
    <source>
        <dbReference type="ARBA" id="ARBA00022553"/>
    </source>
</evidence>
<protein>
    <recommendedName>
        <fullName evidence="2">non-specific serine/threonine protein kinase</fullName>
        <ecNumber evidence="2">2.7.11.1</ecNumber>
    </recommendedName>
</protein>
<dbReference type="PROSITE" id="PS00107">
    <property type="entry name" value="PROTEIN_KINASE_ATP"/>
    <property type="match status" value="1"/>
</dbReference>
<keyword evidence="3" id="KW-0963">Cytoplasm</keyword>
<dbReference type="GO" id="GO:0005524">
    <property type="term" value="F:ATP binding"/>
    <property type="evidence" value="ECO:0007669"/>
    <property type="project" value="UniProtKB-UniRule"/>
</dbReference>
<dbReference type="PROSITE" id="PS00108">
    <property type="entry name" value="PROTEIN_KINASE_ST"/>
    <property type="match status" value="1"/>
</dbReference>
<dbReference type="InterPro" id="IPR000719">
    <property type="entry name" value="Prot_kinase_dom"/>
</dbReference>
<dbReference type="SMART" id="SM00220">
    <property type="entry name" value="S_TKc"/>
    <property type="match status" value="1"/>
</dbReference>
<dbReference type="FunFam" id="1.10.510.10:FF:000335">
    <property type="entry name" value="receptor-like cytosolic serine/threonine-protein kinase RBK2"/>
    <property type="match status" value="1"/>
</dbReference>
<evidence type="ECO:0000313" key="17">
    <source>
        <dbReference type="Proteomes" id="UP001454036"/>
    </source>
</evidence>
<dbReference type="InterPro" id="IPR011009">
    <property type="entry name" value="Kinase-like_dom_sf"/>
</dbReference>
<feature type="domain" description="Protein kinase" evidence="15">
    <location>
        <begin position="161"/>
        <end position="430"/>
    </location>
</feature>
<dbReference type="PANTHER" id="PTHR47987">
    <property type="entry name" value="OS08G0249100 PROTEIN"/>
    <property type="match status" value="1"/>
</dbReference>
<dbReference type="Proteomes" id="UP001454036">
    <property type="component" value="Unassembled WGS sequence"/>
</dbReference>
<keyword evidence="7 13" id="KW-0547">Nucleotide-binding</keyword>
<dbReference type="GO" id="GO:0051020">
    <property type="term" value="F:GTPase binding"/>
    <property type="evidence" value="ECO:0007669"/>
    <property type="project" value="UniProtKB-ARBA"/>
</dbReference>
<dbReference type="Pfam" id="PF07714">
    <property type="entry name" value="PK_Tyr_Ser-Thr"/>
    <property type="match status" value="1"/>
</dbReference>
<evidence type="ECO:0000259" key="15">
    <source>
        <dbReference type="PROSITE" id="PS50011"/>
    </source>
</evidence>
<gene>
    <name evidence="16" type="ORF">LIER_34548</name>
</gene>
<dbReference type="PANTHER" id="PTHR47987:SF14">
    <property type="entry name" value="RECEPTOR-LIKE CYTOSOLIC SERINE_THREONINE-PROTEIN KINASE RBK2"/>
    <property type="match status" value="1"/>
</dbReference>
<accession>A0AAV3S2N2</accession>
<dbReference type="EMBL" id="BAABME010014537">
    <property type="protein sequence ID" value="GAA0187260.1"/>
    <property type="molecule type" value="Genomic_DNA"/>
</dbReference>
<keyword evidence="6" id="KW-0808">Transferase</keyword>
<dbReference type="SUPFAM" id="SSF56112">
    <property type="entry name" value="Protein kinase-like (PK-like)"/>
    <property type="match status" value="1"/>
</dbReference>
<comment type="catalytic activity">
    <reaction evidence="10">
        <text>L-threonyl-[protein] + ATP = O-phospho-L-threonyl-[protein] + ADP + H(+)</text>
        <dbReference type="Rhea" id="RHEA:46608"/>
        <dbReference type="Rhea" id="RHEA-COMP:11060"/>
        <dbReference type="Rhea" id="RHEA-COMP:11605"/>
        <dbReference type="ChEBI" id="CHEBI:15378"/>
        <dbReference type="ChEBI" id="CHEBI:30013"/>
        <dbReference type="ChEBI" id="CHEBI:30616"/>
        <dbReference type="ChEBI" id="CHEBI:61977"/>
        <dbReference type="ChEBI" id="CHEBI:456216"/>
        <dbReference type="EC" id="2.7.11.1"/>
    </reaction>
</comment>
<dbReference type="PROSITE" id="PS50011">
    <property type="entry name" value="PROTEIN_KINASE_DOM"/>
    <property type="match status" value="1"/>
</dbReference>
<comment type="caution">
    <text evidence="16">The sequence shown here is derived from an EMBL/GenBank/DDBJ whole genome shotgun (WGS) entry which is preliminary data.</text>
</comment>
<evidence type="ECO:0000256" key="7">
    <source>
        <dbReference type="ARBA" id="ARBA00022741"/>
    </source>
</evidence>
<evidence type="ECO:0000256" key="4">
    <source>
        <dbReference type="ARBA" id="ARBA00022527"/>
    </source>
</evidence>
<evidence type="ECO:0000256" key="8">
    <source>
        <dbReference type="ARBA" id="ARBA00022777"/>
    </source>
</evidence>
<evidence type="ECO:0000256" key="12">
    <source>
        <dbReference type="ARBA" id="ARBA00063228"/>
    </source>
</evidence>
<evidence type="ECO:0000256" key="2">
    <source>
        <dbReference type="ARBA" id="ARBA00012513"/>
    </source>
</evidence>
<organism evidence="16 17">
    <name type="scientific">Lithospermum erythrorhizon</name>
    <name type="common">Purple gromwell</name>
    <name type="synonym">Lithospermum officinale var. erythrorhizon</name>
    <dbReference type="NCBI Taxonomy" id="34254"/>
    <lineage>
        <taxon>Eukaryota</taxon>
        <taxon>Viridiplantae</taxon>
        <taxon>Streptophyta</taxon>
        <taxon>Embryophyta</taxon>
        <taxon>Tracheophyta</taxon>
        <taxon>Spermatophyta</taxon>
        <taxon>Magnoliopsida</taxon>
        <taxon>eudicotyledons</taxon>
        <taxon>Gunneridae</taxon>
        <taxon>Pentapetalae</taxon>
        <taxon>asterids</taxon>
        <taxon>lamiids</taxon>
        <taxon>Boraginales</taxon>
        <taxon>Boraginaceae</taxon>
        <taxon>Boraginoideae</taxon>
        <taxon>Lithospermeae</taxon>
        <taxon>Lithospermum</taxon>
    </lineage>
</organism>
<dbReference type="GO" id="GO:0005737">
    <property type="term" value="C:cytoplasm"/>
    <property type="evidence" value="ECO:0007669"/>
    <property type="project" value="UniProtKB-SubCell"/>
</dbReference>
<evidence type="ECO:0000256" key="6">
    <source>
        <dbReference type="ARBA" id="ARBA00022679"/>
    </source>
</evidence>
<dbReference type="InterPro" id="IPR017441">
    <property type="entry name" value="Protein_kinase_ATP_BS"/>
</dbReference>
<evidence type="ECO:0000313" key="16">
    <source>
        <dbReference type="EMBL" id="GAA0187260.1"/>
    </source>
</evidence>
<dbReference type="InterPro" id="IPR046958">
    <property type="entry name" value="RBK1/2/STUNTED"/>
</dbReference>
<keyword evidence="17" id="KW-1185">Reference proteome</keyword>
<dbReference type="Gene3D" id="1.10.510.10">
    <property type="entry name" value="Transferase(Phosphotransferase) domain 1"/>
    <property type="match status" value="1"/>
</dbReference>
<evidence type="ECO:0000256" key="9">
    <source>
        <dbReference type="ARBA" id="ARBA00022840"/>
    </source>
</evidence>
<dbReference type="GO" id="GO:0004674">
    <property type="term" value="F:protein serine/threonine kinase activity"/>
    <property type="evidence" value="ECO:0007669"/>
    <property type="project" value="UniProtKB-KW"/>
</dbReference>
<reference evidence="16 17" key="1">
    <citation type="submission" date="2024-01" db="EMBL/GenBank/DDBJ databases">
        <title>The complete chloroplast genome sequence of Lithospermum erythrorhizon: insights into the phylogenetic relationship among Boraginaceae species and the maternal lineages of purple gromwells.</title>
        <authorList>
            <person name="Okada T."/>
            <person name="Watanabe K."/>
        </authorList>
    </citation>
    <scope>NUCLEOTIDE SEQUENCE [LARGE SCALE GENOMIC DNA]</scope>
</reference>
<comment type="subunit">
    <text evidence="12">Interacts with ARAC5 and ARAC10.</text>
</comment>
<dbReference type="InterPro" id="IPR001245">
    <property type="entry name" value="Ser-Thr/Tyr_kinase_cat_dom"/>
</dbReference>
<proteinExistence type="inferred from homology"/>
<feature type="binding site" evidence="13">
    <location>
        <position position="189"/>
    </location>
    <ligand>
        <name>ATP</name>
        <dbReference type="ChEBI" id="CHEBI:30616"/>
    </ligand>
</feature>